<accession>A0A366MVF3</accession>
<dbReference type="PANTHER" id="PTHR43531">
    <property type="entry name" value="PROTEIN ICFG"/>
    <property type="match status" value="1"/>
</dbReference>
<feature type="coiled-coil region" evidence="4">
    <location>
        <begin position="332"/>
        <end position="383"/>
    </location>
</feature>
<evidence type="ECO:0000313" key="7">
    <source>
        <dbReference type="Proteomes" id="UP000252669"/>
    </source>
</evidence>
<evidence type="ECO:0000256" key="2">
    <source>
        <dbReference type="ARBA" id="ARBA00029447"/>
    </source>
</evidence>
<dbReference type="Gene3D" id="1.10.287.950">
    <property type="entry name" value="Methyl-accepting chemotaxis protein"/>
    <property type="match status" value="1"/>
</dbReference>
<sequence length="417" mass="46487">MFFNNRNTDILEILNMIESYLKNEINFLSIDDFECKGYNKEIKAKLDSICNILNQRNDDELLIYGEIMLISEKIEKGIIGDKIHHTNTTNIKLNYIAKTINNLVETLHNYINQIITILSEYSKYNYLSSLNTNLVNNDFKKLFEGINTLRQTITQMLTENKSNGLILENNSKILLENVDTLNLSSSRAAANLEETAAALEEITLHVRNNTDNILQMATLSKNVRKSSNDGEQLANQTVLSMEEINNQVSLVNEAISVIDNIAFQTNILSLNAAVEAATAGETGKGFAVVAGEVRNLATRSADAAKRIKSIVENATKKAYNGKSTANDMIVGYKELNKNILQTINLIEEIQNVSKEQLIRIEQINDAVNKLDEQTQQNANVASQSHDVAITTDSISKLIVKNANAKEFEGKNDIGINV</sequence>
<protein>
    <submittedName>
        <fullName evidence="6">Chemotaxis protein</fullName>
    </submittedName>
</protein>
<proteinExistence type="inferred from homology"/>
<dbReference type="RefSeq" id="WP_113893238.1">
    <property type="nucleotide sequence ID" value="NZ_JANJGA010000007.1"/>
</dbReference>
<dbReference type="Proteomes" id="UP000252669">
    <property type="component" value="Unassembled WGS sequence"/>
</dbReference>
<dbReference type="GO" id="GO:0016020">
    <property type="term" value="C:membrane"/>
    <property type="evidence" value="ECO:0007669"/>
    <property type="project" value="InterPro"/>
</dbReference>
<dbReference type="EMBL" id="PDKB01000004">
    <property type="protein sequence ID" value="RBQ29574.1"/>
    <property type="molecule type" value="Genomic_DNA"/>
</dbReference>
<comment type="similarity">
    <text evidence="2">Belongs to the methyl-accepting chemotaxis (MCP) protein family.</text>
</comment>
<dbReference type="InterPro" id="IPR004089">
    <property type="entry name" value="MCPsignal_dom"/>
</dbReference>
<evidence type="ECO:0000313" key="6">
    <source>
        <dbReference type="EMBL" id="RBQ29574.1"/>
    </source>
</evidence>
<dbReference type="SMART" id="SM00283">
    <property type="entry name" value="MA"/>
    <property type="match status" value="1"/>
</dbReference>
<evidence type="ECO:0000256" key="4">
    <source>
        <dbReference type="SAM" id="Coils"/>
    </source>
</evidence>
<keyword evidence="1" id="KW-0145">Chemotaxis</keyword>
<dbReference type="OrthoDB" id="5337214at2"/>
<dbReference type="PROSITE" id="PS50111">
    <property type="entry name" value="CHEMOTAXIS_TRANSDUC_2"/>
    <property type="match status" value="1"/>
</dbReference>
<evidence type="ECO:0000256" key="1">
    <source>
        <dbReference type="ARBA" id="ARBA00022500"/>
    </source>
</evidence>
<evidence type="ECO:0000256" key="3">
    <source>
        <dbReference type="PROSITE-ProRule" id="PRU00284"/>
    </source>
</evidence>
<name>A0A366MVF3_9BACT</name>
<dbReference type="InterPro" id="IPR051310">
    <property type="entry name" value="MCP_chemotaxis"/>
</dbReference>
<feature type="domain" description="Methyl-accepting transducer" evidence="5">
    <location>
        <begin position="163"/>
        <end position="392"/>
    </location>
</feature>
<evidence type="ECO:0000259" key="5">
    <source>
        <dbReference type="PROSITE" id="PS50111"/>
    </source>
</evidence>
<organism evidence="6 7">
    <name type="scientific">Aliarcobacter vitoriensis</name>
    <dbReference type="NCBI Taxonomy" id="2011099"/>
    <lineage>
        <taxon>Bacteria</taxon>
        <taxon>Pseudomonadati</taxon>
        <taxon>Campylobacterota</taxon>
        <taxon>Epsilonproteobacteria</taxon>
        <taxon>Campylobacterales</taxon>
        <taxon>Arcobacteraceae</taxon>
        <taxon>Aliarcobacter</taxon>
    </lineage>
</organism>
<keyword evidence="7" id="KW-1185">Reference proteome</keyword>
<keyword evidence="3" id="KW-0807">Transducer</keyword>
<dbReference type="PANTHER" id="PTHR43531:SF11">
    <property type="entry name" value="METHYL-ACCEPTING CHEMOTAXIS PROTEIN 3"/>
    <property type="match status" value="1"/>
</dbReference>
<keyword evidence="4" id="KW-0175">Coiled coil</keyword>
<dbReference type="Pfam" id="PF00015">
    <property type="entry name" value="MCPsignal"/>
    <property type="match status" value="1"/>
</dbReference>
<dbReference type="SUPFAM" id="SSF58104">
    <property type="entry name" value="Methyl-accepting chemotaxis protein (MCP) signaling domain"/>
    <property type="match status" value="1"/>
</dbReference>
<gene>
    <name evidence="6" type="ORF">CRU91_02935</name>
</gene>
<comment type="caution">
    <text evidence="6">The sequence shown here is derived from an EMBL/GenBank/DDBJ whole genome shotgun (WGS) entry which is preliminary data.</text>
</comment>
<dbReference type="GO" id="GO:0006935">
    <property type="term" value="P:chemotaxis"/>
    <property type="evidence" value="ECO:0007669"/>
    <property type="project" value="UniProtKB-KW"/>
</dbReference>
<reference evidence="6 7" key="1">
    <citation type="submission" date="2017-10" db="EMBL/GenBank/DDBJ databases">
        <title>Genomics of the genus Arcobacter.</title>
        <authorList>
            <person name="Perez-Cataluna A."/>
            <person name="Figueras M.J."/>
        </authorList>
    </citation>
    <scope>NUCLEOTIDE SEQUENCE [LARGE SCALE GENOMIC DNA]</scope>
    <source>
        <strain evidence="6 7">CECT 9230</strain>
    </source>
</reference>
<dbReference type="GO" id="GO:0007165">
    <property type="term" value="P:signal transduction"/>
    <property type="evidence" value="ECO:0007669"/>
    <property type="project" value="UniProtKB-KW"/>
</dbReference>
<dbReference type="AlphaFoldDB" id="A0A366MVF3"/>